<protein>
    <submittedName>
        <fullName evidence="2">Uncharacterized protein</fullName>
    </submittedName>
</protein>
<gene>
    <name evidence="2" type="ORF">IU449_08820</name>
</gene>
<dbReference type="EMBL" id="JADLQN010000001">
    <property type="protein sequence ID" value="MBF6354642.1"/>
    <property type="molecule type" value="Genomic_DNA"/>
</dbReference>
<proteinExistence type="predicted"/>
<dbReference type="PROSITE" id="PS51257">
    <property type="entry name" value="PROKAR_LIPOPROTEIN"/>
    <property type="match status" value="1"/>
</dbReference>
<name>A0ABS0D829_9NOCA</name>
<keyword evidence="1" id="KW-0732">Signal</keyword>
<organism evidence="2 3">
    <name type="scientific">Nocardia higoensis</name>
    <dbReference type="NCBI Taxonomy" id="228599"/>
    <lineage>
        <taxon>Bacteria</taxon>
        <taxon>Bacillati</taxon>
        <taxon>Actinomycetota</taxon>
        <taxon>Actinomycetes</taxon>
        <taxon>Mycobacteriales</taxon>
        <taxon>Nocardiaceae</taxon>
        <taxon>Nocardia</taxon>
    </lineage>
</organism>
<evidence type="ECO:0000313" key="3">
    <source>
        <dbReference type="Proteomes" id="UP000707731"/>
    </source>
</evidence>
<sequence length="155" mass="15522">MRAAGAGALGALTVAAVAACAEEPVHDPDPLAAHELQARADAAAANAAIALAPHLQSTLSTIAAQRTEHAEALATEIARLVGVYGDGTIPVHKTRAPSATPAPITAPTVDQLRDQLSRSRRATAELAVALSGYRAGLLASISAACAVHAEGLITA</sequence>
<evidence type="ECO:0000256" key="1">
    <source>
        <dbReference type="SAM" id="SignalP"/>
    </source>
</evidence>
<keyword evidence="3" id="KW-1185">Reference proteome</keyword>
<accession>A0ABS0D829</accession>
<comment type="caution">
    <text evidence="2">The sequence shown here is derived from an EMBL/GenBank/DDBJ whole genome shotgun (WGS) entry which is preliminary data.</text>
</comment>
<feature type="chain" id="PRO_5046069759" evidence="1">
    <location>
        <begin position="22"/>
        <end position="155"/>
    </location>
</feature>
<dbReference type="Proteomes" id="UP000707731">
    <property type="component" value="Unassembled WGS sequence"/>
</dbReference>
<feature type="signal peptide" evidence="1">
    <location>
        <begin position="1"/>
        <end position="21"/>
    </location>
</feature>
<evidence type="ECO:0000313" key="2">
    <source>
        <dbReference type="EMBL" id="MBF6354642.1"/>
    </source>
</evidence>
<reference evidence="2 3" key="1">
    <citation type="submission" date="2020-10" db="EMBL/GenBank/DDBJ databases">
        <title>Identification of Nocardia species via Next-generation sequencing and recognition of intraspecies genetic diversity.</title>
        <authorList>
            <person name="Li P."/>
            <person name="Li P."/>
            <person name="Lu B."/>
        </authorList>
    </citation>
    <scope>NUCLEOTIDE SEQUENCE [LARGE SCALE GENOMIC DNA]</scope>
    <source>
        <strain evidence="2 3">BJ06-0143</strain>
    </source>
</reference>